<evidence type="ECO:0000256" key="5">
    <source>
        <dbReference type="PIRNR" id="PIRNR000169"/>
    </source>
</evidence>
<dbReference type="GO" id="GO:0046872">
    <property type="term" value="F:metal ion binding"/>
    <property type="evidence" value="ECO:0007669"/>
    <property type="project" value="UniProtKB-KW"/>
</dbReference>
<proteinExistence type="predicted"/>
<feature type="binding site" description="axial binding residue" evidence="7">
    <location>
        <position position="71"/>
    </location>
    <ligand>
        <name>heme</name>
        <dbReference type="ChEBI" id="CHEBI:30413"/>
        <note>ligand shared with second transmembrane subunit</note>
    </ligand>
    <ligandPart>
        <name>Fe</name>
        <dbReference type="ChEBI" id="CHEBI:18248"/>
    </ligandPart>
</feature>
<keyword evidence="5" id="KW-0997">Cell inner membrane</keyword>
<keyword evidence="5 8" id="KW-0472">Membrane</keyword>
<protein>
    <recommendedName>
        <fullName evidence="5">Succinate dehydrogenase hydrophobic membrane anchor subunit</fullName>
    </recommendedName>
</protein>
<evidence type="ECO:0000256" key="2">
    <source>
        <dbReference type="ARBA" id="ARBA00004141"/>
    </source>
</evidence>
<feature type="transmembrane region" description="Helical" evidence="8">
    <location>
        <begin position="17"/>
        <end position="39"/>
    </location>
</feature>
<dbReference type="GO" id="GO:0009055">
    <property type="term" value="F:electron transfer activity"/>
    <property type="evidence" value="ECO:0007669"/>
    <property type="project" value="TreeGrafter"/>
</dbReference>
<gene>
    <name evidence="9" type="primary">sdhD</name>
    <name evidence="9" type="ORF">ISQ63_02915</name>
</gene>
<keyword evidence="5" id="KW-1003">Cell membrane</keyword>
<feature type="binding site" evidence="6">
    <location>
        <position position="83"/>
    </location>
    <ligand>
        <name>a ubiquinone</name>
        <dbReference type="ChEBI" id="CHEBI:16389"/>
    </ligand>
</feature>
<keyword evidence="7" id="KW-0479">Metal-binding</keyword>
<evidence type="ECO:0000313" key="10">
    <source>
        <dbReference type="Proteomes" id="UP000744438"/>
    </source>
</evidence>
<evidence type="ECO:0000256" key="8">
    <source>
        <dbReference type="SAM" id="Phobius"/>
    </source>
</evidence>
<dbReference type="GO" id="GO:0020037">
    <property type="term" value="F:heme binding"/>
    <property type="evidence" value="ECO:0007669"/>
    <property type="project" value="InterPro"/>
</dbReference>
<dbReference type="InterPro" id="IPR034804">
    <property type="entry name" value="SQR/QFR_C/D"/>
</dbReference>
<dbReference type="Gene3D" id="1.20.1300.10">
    <property type="entry name" value="Fumarate reductase/succinate dehydrogenase, transmembrane subunit"/>
    <property type="match status" value="1"/>
</dbReference>
<dbReference type="PANTHER" id="PTHR38689">
    <property type="entry name" value="SUCCINATE DEHYDROGENASE HYDROPHOBIC MEMBRANE ANCHOR SUBUNIT"/>
    <property type="match status" value="1"/>
</dbReference>
<evidence type="ECO:0000256" key="4">
    <source>
        <dbReference type="ARBA" id="ARBA00022989"/>
    </source>
</evidence>
<dbReference type="NCBIfam" id="TIGR02968">
    <property type="entry name" value="succ_dehyd_anc"/>
    <property type="match status" value="1"/>
</dbReference>
<name>A0A937LCL9_9GAMM</name>
<dbReference type="GO" id="GO:0017004">
    <property type="term" value="P:cytochrome complex assembly"/>
    <property type="evidence" value="ECO:0007669"/>
    <property type="project" value="TreeGrafter"/>
</dbReference>
<comment type="cofactor">
    <cofactor evidence="7">
        <name>heme</name>
        <dbReference type="ChEBI" id="CHEBI:30413"/>
    </cofactor>
    <text evidence="7">The heme is bound between the two transmembrane subunits.</text>
</comment>
<feature type="transmembrane region" description="Helical" evidence="8">
    <location>
        <begin position="99"/>
        <end position="119"/>
    </location>
</feature>
<comment type="pathway">
    <text evidence="5">Carbohydrate metabolism; tricarboxylic acid cycle.</text>
</comment>
<keyword evidence="5" id="KW-0249">Electron transport</keyword>
<reference evidence="9" key="1">
    <citation type="submission" date="2020-10" db="EMBL/GenBank/DDBJ databases">
        <title>Microbiome of the Black Sea water column analyzed by genome centric metagenomics.</title>
        <authorList>
            <person name="Cabello-Yeves P.J."/>
            <person name="Callieri C."/>
            <person name="Picazo A."/>
            <person name="Mehrshad M."/>
            <person name="Haro-Moreno J.M."/>
            <person name="Roda-Garcia J."/>
            <person name="Dzembekova N."/>
            <person name="Slabakova V."/>
            <person name="Slabakova N."/>
            <person name="Moncheva S."/>
            <person name="Rodriguez-Valera F."/>
        </authorList>
    </citation>
    <scope>NUCLEOTIDE SEQUENCE</scope>
    <source>
        <strain evidence="9">BS307-5m-G49</strain>
    </source>
</reference>
<keyword evidence="5" id="KW-0816">Tricarboxylic acid cycle</keyword>
<dbReference type="GO" id="GO:0005886">
    <property type="term" value="C:plasma membrane"/>
    <property type="evidence" value="ECO:0007669"/>
    <property type="project" value="UniProtKB-SubCell"/>
</dbReference>
<accession>A0A937LCL9</accession>
<dbReference type="EMBL" id="JADHQC010000013">
    <property type="protein sequence ID" value="MBL6811819.1"/>
    <property type="molecule type" value="Genomic_DNA"/>
</dbReference>
<evidence type="ECO:0000256" key="7">
    <source>
        <dbReference type="PIRSR" id="PIRSR000169-2"/>
    </source>
</evidence>
<evidence type="ECO:0000256" key="1">
    <source>
        <dbReference type="ARBA" id="ARBA00004050"/>
    </source>
</evidence>
<keyword evidence="4 8" id="KW-1133">Transmembrane helix</keyword>
<dbReference type="PIRSF" id="PIRSF000169">
    <property type="entry name" value="SDH_D"/>
    <property type="match status" value="1"/>
</dbReference>
<dbReference type="GO" id="GO:0006099">
    <property type="term" value="P:tricarboxylic acid cycle"/>
    <property type="evidence" value="ECO:0007669"/>
    <property type="project" value="UniProtKB-UniRule"/>
</dbReference>
<evidence type="ECO:0000313" key="9">
    <source>
        <dbReference type="EMBL" id="MBL6811819.1"/>
    </source>
</evidence>
<comment type="caution">
    <text evidence="9">The sequence shown here is derived from an EMBL/GenBank/DDBJ whole genome shotgun (WGS) entry which is preliminary data.</text>
</comment>
<evidence type="ECO:0000256" key="6">
    <source>
        <dbReference type="PIRSR" id="PIRSR000169-1"/>
    </source>
</evidence>
<comment type="subcellular location">
    <subcellularLocation>
        <location evidence="5">Cell inner membrane</location>
        <topology evidence="5">Multi-pass membrane protein</topology>
    </subcellularLocation>
    <subcellularLocation>
        <location evidence="2">Membrane</location>
        <topology evidence="2">Multi-pass membrane protein</topology>
    </subcellularLocation>
</comment>
<dbReference type="InterPro" id="IPR014312">
    <property type="entry name" value="Succ_DH_anchor"/>
</dbReference>
<dbReference type="SUPFAM" id="SSF81343">
    <property type="entry name" value="Fumarate reductase respiratory complex transmembrane subunits"/>
    <property type="match status" value="1"/>
</dbReference>
<sequence length="120" mass="13742">MVTKLYRLKKTGIFDYVFVRITAVIQAVYFSVITFYWLVNKDFKYEQLSGFFDILVIEIFTVIIAFSIAYHSVQGIWNVATDYLTQAQIGASAKLLRPAVIGFSWFQALGLIICSFYILG</sequence>
<keyword evidence="5" id="KW-0813">Transport</keyword>
<comment type="function">
    <text evidence="1 5">Membrane-anchoring subunit of succinate dehydrogenase (SDH).</text>
</comment>
<feature type="transmembrane region" description="Helical" evidence="8">
    <location>
        <begin position="51"/>
        <end position="70"/>
    </location>
</feature>
<dbReference type="AlphaFoldDB" id="A0A937LCL9"/>
<organism evidence="9 10">
    <name type="scientific">SAR86 cluster bacterium</name>
    <dbReference type="NCBI Taxonomy" id="2030880"/>
    <lineage>
        <taxon>Bacteria</taxon>
        <taxon>Pseudomonadati</taxon>
        <taxon>Pseudomonadota</taxon>
        <taxon>Gammaproteobacteria</taxon>
        <taxon>SAR86 cluster</taxon>
    </lineage>
</organism>
<dbReference type="Proteomes" id="UP000744438">
    <property type="component" value="Unassembled WGS sequence"/>
</dbReference>
<keyword evidence="3 8" id="KW-0812">Transmembrane</keyword>
<evidence type="ECO:0000256" key="3">
    <source>
        <dbReference type="ARBA" id="ARBA00022692"/>
    </source>
</evidence>
<dbReference type="PANTHER" id="PTHR38689:SF1">
    <property type="entry name" value="SUCCINATE DEHYDROGENASE HYDROPHOBIC MEMBRANE ANCHOR SUBUNIT"/>
    <property type="match status" value="1"/>
</dbReference>
<keyword evidence="7" id="KW-0349">Heme</keyword>
<keyword evidence="7" id="KW-0408">Iron</keyword>